<dbReference type="AlphaFoldDB" id="A0A8J1TTL6"/>
<accession>A0A8J1TTL6</accession>
<comment type="subcellular location">
    <subcellularLocation>
        <location evidence="1">Cell membrane</location>
        <topology evidence="1">Multi-pass membrane protein</topology>
    </subcellularLocation>
</comment>
<proteinExistence type="predicted"/>
<dbReference type="EMBL" id="CAIIXF020000007">
    <property type="protein sequence ID" value="CAH1789808.1"/>
    <property type="molecule type" value="Genomic_DNA"/>
</dbReference>
<name>A0A8J1TTL6_OWEFU</name>
<dbReference type="Gene3D" id="1.20.1070.10">
    <property type="entry name" value="Rhodopsin 7-helix transmembrane proteins"/>
    <property type="match status" value="1"/>
</dbReference>
<keyword evidence="4" id="KW-1133">Transmembrane helix</keyword>
<dbReference type="PROSITE" id="PS50262">
    <property type="entry name" value="G_PROTEIN_RECEP_F1_2"/>
    <property type="match status" value="1"/>
</dbReference>
<dbReference type="PANTHER" id="PTHR22750">
    <property type="entry name" value="G-PROTEIN COUPLED RECEPTOR"/>
    <property type="match status" value="1"/>
</dbReference>
<dbReference type="Proteomes" id="UP000749559">
    <property type="component" value="Unassembled WGS sequence"/>
</dbReference>
<dbReference type="OrthoDB" id="9894375at2759"/>
<dbReference type="InterPro" id="IPR017452">
    <property type="entry name" value="GPCR_Rhodpsn_7TM"/>
</dbReference>
<dbReference type="GO" id="GO:0004930">
    <property type="term" value="F:G protein-coupled receptor activity"/>
    <property type="evidence" value="ECO:0007669"/>
    <property type="project" value="InterPro"/>
</dbReference>
<keyword evidence="2" id="KW-1003">Cell membrane</keyword>
<dbReference type="SUPFAM" id="SSF81321">
    <property type="entry name" value="Family A G protein-coupled receptor-like"/>
    <property type="match status" value="1"/>
</dbReference>
<dbReference type="CDD" id="cd00637">
    <property type="entry name" value="7tm_classA_rhodopsin-like"/>
    <property type="match status" value="1"/>
</dbReference>
<dbReference type="PRINTS" id="PR00237">
    <property type="entry name" value="GPCRRHODOPSN"/>
</dbReference>
<keyword evidence="5" id="KW-0472">Membrane</keyword>
<reference evidence="6" key="1">
    <citation type="submission" date="2022-03" db="EMBL/GenBank/DDBJ databases">
        <authorList>
            <person name="Martin C."/>
        </authorList>
    </citation>
    <scope>NUCLEOTIDE SEQUENCE</scope>
</reference>
<comment type="caution">
    <text evidence="6">The sequence shown here is derived from an EMBL/GenBank/DDBJ whole genome shotgun (WGS) entry which is preliminary data.</text>
</comment>
<evidence type="ECO:0000256" key="3">
    <source>
        <dbReference type="ARBA" id="ARBA00022692"/>
    </source>
</evidence>
<evidence type="ECO:0000256" key="2">
    <source>
        <dbReference type="ARBA" id="ARBA00022475"/>
    </source>
</evidence>
<evidence type="ECO:0000256" key="1">
    <source>
        <dbReference type="ARBA" id="ARBA00004651"/>
    </source>
</evidence>
<protein>
    <submittedName>
        <fullName evidence="6">Uncharacterized protein</fullName>
    </submittedName>
</protein>
<gene>
    <name evidence="6" type="ORF">OFUS_LOCUS15101</name>
</gene>
<evidence type="ECO:0000256" key="4">
    <source>
        <dbReference type="ARBA" id="ARBA00022989"/>
    </source>
</evidence>
<organism evidence="6 7">
    <name type="scientific">Owenia fusiformis</name>
    <name type="common">Polychaete worm</name>
    <dbReference type="NCBI Taxonomy" id="6347"/>
    <lineage>
        <taxon>Eukaryota</taxon>
        <taxon>Metazoa</taxon>
        <taxon>Spiralia</taxon>
        <taxon>Lophotrochozoa</taxon>
        <taxon>Annelida</taxon>
        <taxon>Polychaeta</taxon>
        <taxon>Sedentaria</taxon>
        <taxon>Canalipalpata</taxon>
        <taxon>Sabellida</taxon>
        <taxon>Oweniida</taxon>
        <taxon>Oweniidae</taxon>
        <taxon>Owenia</taxon>
    </lineage>
</organism>
<evidence type="ECO:0000313" key="7">
    <source>
        <dbReference type="Proteomes" id="UP000749559"/>
    </source>
</evidence>
<keyword evidence="7" id="KW-1185">Reference proteome</keyword>
<evidence type="ECO:0000256" key="5">
    <source>
        <dbReference type="ARBA" id="ARBA00023136"/>
    </source>
</evidence>
<dbReference type="InterPro" id="IPR000276">
    <property type="entry name" value="GPCR_Rhodpsn"/>
</dbReference>
<dbReference type="GO" id="GO:0005886">
    <property type="term" value="C:plasma membrane"/>
    <property type="evidence" value="ECO:0007669"/>
    <property type="project" value="UniProtKB-SubCell"/>
</dbReference>
<sequence length="437" mass="50334">MGITTSIHNVDWSSDFLQILLKLFKKAQTSKTRCITMADFMDFNITEFNIFYTDSANWLDNYNYTYADDYHGTEFSYSDRPGLILGIVLCAITILANVASLVALCSLRQGSSNRGLIISLCFSDVFTALSVVGMEIENAHFNPLYSYGEPGYPSKICMHMILKGLQISAHIISLFNLLGLAFDHYIKILKPMKYQTLMSRKRMRSMLVFFWTSAFILGFSDFWIATISTYHFCNEKCDPIVNYCDRVFCSRYEPEYIMFAVTFLCIIVMTYIYILIFIRIRRYHIFTRENSNNTARNQRGLVTTFLIVATFVVCWLPYLLFTITMLIKMYSTIDMAPILEVYKIFKNNEFYIFDIVLVNSICDPILYAVRMKDIRNQYKTLLHKIGICSPSHLNSSSLKLSSKSLVKDGSVNMSKLSSHKSKTNRTVTTCNEHVPLA</sequence>
<keyword evidence="3" id="KW-0812">Transmembrane</keyword>
<dbReference type="Pfam" id="PF00001">
    <property type="entry name" value="7tm_1"/>
    <property type="match status" value="1"/>
</dbReference>
<evidence type="ECO:0000313" key="6">
    <source>
        <dbReference type="EMBL" id="CAH1789808.1"/>
    </source>
</evidence>